<dbReference type="PANTHER" id="PTHR30290:SF10">
    <property type="entry name" value="PERIPLASMIC OLIGOPEPTIDE-BINDING PROTEIN-RELATED"/>
    <property type="match status" value="1"/>
</dbReference>
<name>A0ABY5W9U3_9ACTN</name>
<dbReference type="Gene3D" id="3.90.76.10">
    <property type="entry name" value="Dipeptide-binding Protein, Domain 1"/>
    <property type="match status" value="1"/>
</dbReference>
<reference evidence="6" key="2">
    <citation type="submission" date="2022-09" db="EMBL/GenBank/DDBJ databases">
        <title>Biosynthetic gene clusters of Dactylosporangioum fulvum.</title>
        <authorList>
            <person name="Caradec T."/>
        </authorList>
    </citation>
    <scope>NUCLEOTIDE SEQUENCE</scope>
    <source>
        <strain evidence="6">NRRL B-16292</strain>
    </source>
</reference>
<evidence type="ECO:0000313" key="7">
    <source>
        <dbReference type="Proteomes" id="UP001059617"/>
    </source>
</evidence>
<dbReference type="CDD" id="cd00995">
    <property type="entry name" value="PBP2_NikA_DppA_OppA_like"/>
    <property type="match status" value="1"/>
</dbReference>
<feature type="domain" description="Solute-binding protein family 5" evidence="5">
    <location>
        <begin position="92"/>
        <end position="423"/>
    </location>
</feature>
<gene>
    <name evidence="6" type="ORF">Dfulv_22140</name>
</gene>
<keyword evidence="3" id="KW-0813">Transport</keyword>
<dbReference type="RefSeq" id="WP_259866324.1">
    <property type="nucleotide sequence ID" value="NZ_BAAAST010000004.1"/>
</dbReference>
<keyword evidence="7" id="KW-1185">Reference proteome</keyword>
<evidence type="ECO:0000313" key="6">
    <source>
        <dbReference type="EMBL" id="UWP86793.1"/>
    </source>
</evidence>
<dbReference type="Gene3D" id="3.10.105.10">
    <property type="entry name" value="Dipeptide-binding Protein, Domain 3"/>
    <property type="match status" value="1"/>
</dbReference>
<dbReference type="PROSITE" id="PS51318">
    <property type="entry name" value="TAT"/>
    <property type="match status" value="1"/>
</dbReference>
<evidence type="ECO:0000256" key="4">
    <source>
        <dbReference type="ARBA" id="ARBA00022729"/>
    </source>
</evidence>
<reference evidence="6" key="1">
    <citation type="submission" date="2021-04" db="EMBL/GenBank/DDBJ databases">
        <authorList>
            <person name="Hartkoorn R.C."/>
            <person name="Beaudoing E."/>
            <person name="Hot D."/>
        </authorList>
    </citation>
    <scope>NUCLEOTIDE SEQUENCE</scope>
    <source>
        <strain evidence="6">NRRL B-16292</strain>
    </source>
</reference>
<accession>A0ABY5W9U3</accession>
<dbReference type="InterPro" id="IPR006311">
    <property type="entry name" value="TAT_signal"/>
</dbReference>
<sequence>MKQEPNEHPVTRLPLSRRSFLLGGSGALGLFALGGPLLSGCGSAASAGANAATVALQAPIVSLDPPLINSIPVAAGVRHMLESFVSLDASGKIVPALAESWEVSADRTTWLLHLRQGVTFHDGSKWTAEVAKMNLDRYLGRPADFPRAQSYGFIDKVTTIDEHTLQVHTASPQAGFLNWTSYFALGFHSGESLEKYKDEVALRGVGTGPFKMVNFVPNERLEMERFDGYWGTKAKLDKLTIRTVPDASSRIAMVETGEAHVAVGVPPAMVPTVQKSKSMALLSTPSVRMVFIGINSQHADLKDVRVRRALNYAVDAAKILETVLHKQGTLARSVVPEMIPGFTAQTPYGYDPQRAAQLLDEAGWTVGAGGVRAKDGRPLKLTIQTTDGYTPGDRSTCEAVQSYLAEAGVQADLSIIDQNGYFAAMQKPASITTTTLNYFAYGSSIVDPGHALGVLEGSWTNINSIYARYRNAEFDAAYKKVVTSVDDQAALAEAAAGAQKVAWDDAPWIFLFSLNSLLANSDTIEGLTDAPHEFYNLTAATIRA</sequence>
<dbReference type="Pfam" id="PF00496">
    <property type="entry name" value="SBP_bac_5"/>
    <property type="match status" value="1"/>
</dbReference>
<dbReference type="InterPro" id="IPR039424">
    <property type="entry name" value="SBP_5"/>
</dbReference>
<dbReference type="Gene3D" id="3.40.190.10">
    <property type="entry name" value="Periplasmic binding protein-like II"/>
    <property type="match status" value="1"/>
</dbReference>
<dbReference type="InterPro" id="IPR000914">
    <property type="entry name" value="SBP_5_dom"/>
</dbReference>
<dbReference type="InterPro" id="IPR030678">
    <property type="entry name" value="Peptide/Ni-bd"/>
</dbReference>
<dbReference type="PIRSF" id="PIRSF002741">
    <property type="entry name" value="MppA"/>
    <property type="match status" value="1"/>
</dbReference>
<organism evidence="6 7">
    <name type="scientific">Dactylosporangium fulvum</name>
    <dbReference type="NCBI Taxonomy" id="53359"/>
    <lineage>
        <taxon>Bacteria</taxon>
        <taxon>Bacillati</taxon>
        <taxon>Actinomycetota</taxon>
        <taxon>Actinomycetes</taxon>
        <taxon>Micromonosporales</taxon>
        <taxon>Micromonosporaceae</taxon>
        <taxon>Dactylosporangium</taxon>
    </lineage>
</organism>
<dbReference type="Proteomes" id="UP001059617">
    <property type="component" value="Chromosome"/>
</dbReference>
<dbReference type="EMBL" id="CP073720">
    <property type="protein sequence ID" value="UWP86793.1"/>
    <property type="molecule type" value="Genomic_DNA"/>
</dbReference>
<evidence type="ECO:0000256" key="3">
    <source>
        <dbReference type="ARBA" id="ARBA00022448"/>
    </source>
</evidence>
<protein>
    <submittedName>
        <fullName evidence="6">ABC transporter substrate-binding protein</fullName>
    </submittedName>
</protein>
<evidence type="ECO:0000259" key="5">
    <source>
        <dbReference type="Pfam" id="PF00496"/>
    </source>
</evidence>
<evidence type="ECO:0000256" key="2">
    <source>
        <dbReference type="ARBA" id="ARBA00005695"/>
    </source>
</evidence>
<dbReference type="SUPFAM" id="SSF53850">
    <property type="entry name" value="Periplasmic binding protein-like II"/>
    <property type="match status" value="1"/>
</dbReference>
<comment type="subcellular location">
    <subcellularLocation>
        <location evidence="1">Cell envelope</location>
    </subcellularLocation>
</comment>
<evidence type="ECO:0000256" key="1">
    <source>
        <dbReference type="ARBA" id="ARBA00004196"/>
    </source>
</evidence>
<comment type="similarity">
    <text evidence="2">Belongs to the bacterial solute-binding protein 5 family.</text>
</comment>
<proteinExistence type="inferred from homology"/>
<keyword evidence="4" id="KW-0732">Signal</keyword>
<dbReference type="PANTHER" id="PTHR30290">
    <property type="entry name" value="PERIPLASMIC BINDING COMPONENT OF ABC TRANSPORTER"/>
    <property type="match status" value="1"/>
</dbReference>